<dbReference type="PROSITE" id="PS00571">
    <property type="entry name" value="AMIDASES"/>
    <property type="match status" value="1"/>
</dbReference>
<evidence type="ECO:0000256" key="1">
    <source>
        <dbReference type="ARBA" id="ARBA00009199"/>
    </source>
</evidence>
<dbReference type="Proteomes" id="UP000010301">
    <property type="component" value="Unassembled WGS sequence"/>
</dbReference>
<dbReference type="InterPro" id="IPR023631">
    <property type="entry name" value="Amidase_dom"/>
</dbReference>
<dbReference type="InterPro" id="IPR036928">
    <property type="entry name" value="AS_sf"/>
</dbReference>
<dbReference type="eggNOG" id="COG0154">
    <property type="taxonomic scope" value="Bacteria"/>
</dbReference>
<dbReference type="InterPro" id="IPR020556">
    <property type="entry name" value="Amidase_CS"/>
</dbReference>
<dbReference type="InterPro" id="IPR000120">
    <property type="entry name" value="Amidase"/>
</dbReference>
<accession>C0VYQ5</accession>
<comment type="similarity">
    <text evidence="1">Belongs to the amidase family.</text>
</comment>
<dbReference type="AlphaFoldDB" id="C0VYQ5"/>
<dbReference type="Gene3D" id="3.90.1300.10">
    <property type="entry name" value="Amidase signature (AS) domain"/>
    <property type="match status" value="1"/>
</dbReference>
<dbReference type="SUPFAM" id="SSF75304">
    <property type="entry name" value="Amidase signature (AS) enzymes"/>
    <property type="match status" value="1"/>
</dbReference>
<evidence type="ECO:0000313" key="3">
    <source>
        <dbReference type="EMBL" id="EEH64558.1"/>
    </source>
</evidence>
<dbReference type="PANTHER" id="PTHR11895:SF7">
    <property type="entry name" value="GLUTAMYL-TRNA(GLN) AMIDOTRANSFERASE SUBUNIT A, MITOCHONDRIAL"/>
    <property type="match status" value="1"/>
</dbReference>
<dbReference type="STRING" id="525245.HMPREF0044_0295"/>
<dbReference type="HOGENOM" id="CLU_009600_0_4_11"/>
<evidence type="ECO:0000259" key="2">
    <source>
        <dbReference type="Pfam" id="PF01425"/>
    </source>
</evidence>
<comment type="caution">
    <text evidence="3">The sequence shown here is derived from an EMBL/GenBank/DDBJ whole genome shotgun (WGS) entry which is preliminary data.</text>
</comment>
<keyword evidence="4" id="KW-1185">Reference proteome</keyword>
<name>C0VYQ5_9ACTO</name>
<dbReference type="GO" id="GO:0003824">
    <property type="term" value="F:catalytic activity"/>
    <property type="evidence" value="ECO:0007669"/>
    <property type="project" value="InterPro"/>
</dbReference>
<dbReference type="OrthoDB" id="5175573at2"/>
<proteinExistence type="inferred from homology"/>
<reference evidence="3 4" key="1">
    <citation type="submission" date="2009-01" db="EMBL/GenBank/DDBJ databases">
        <authorList>
            <person name="Qin X."/>
            <person name="Bachman B."/>
            <person name="Battles P."/>
            <person name="Bell A."/>
            <person name="Bess C."/>
            <person name="Bickham C."/>
            <person name="Chaboub L."/>
            <person name="Chen D."/>
            <person name="Coyle M."/>
            <person name="Deiros D.R."/>
            <person name="Dinh H."/>
            <person name="Forbes L."/>
            <person name="Fowler G."/>
            <person name="Francisco L."/>
            <person name="Fu Q."/>
            <person name="Gubbala S."/>
            <person name="Hale W."/>
            <person name="Han Y."/>
            <person name="Hemphill L."/>
            <person name="Highlander S.K."/>
            <person name="Hirani K."/>
            <person name="Hogues M."/>
            <person name="Jackson L."/>
            <person name="Jakkamsetti A."/>
            <person name="Javaid M."/>
            <person name="Jiang H."/>
            <person name="Korchina V."/>
            <person name="Kovar C."/>
            <person name="Lara F."/>
            <person name="Lee S."/>
            <person name="Mata R."/>
            <person name="Mathew T."/>
            <person name="Moen C."/>
            <person name="Morales K."/>
            <person name="Munidasa M."/>
            <person name="Nazareth L."/>
            <person name="Ngo R."/>
            <person name="Nguyen L."/>
            <person name="Okwuonu G."/>
            <person name="Ongeri F."/>
            <person name="Patil S."/>
            <person name="Petrosino J."/>
            <person name="Pham C."/>
            <person name="Pham P."/>
            <person name="Pu L.-L."/>
            <person name="Puazo M."/>
            <person name="Raj R."/>
            <person name="Reid J."/>
            <person name="Rouhana J."/>
            <person name="Saada N."/>
            <person name="Shang Y."/>
            <person name="Simmons D."/>
            <person name="Thornton R."/>
            <person name="Warren J."/>
            <person name="Weissenberger G."/>
            <person name="Zhang J."/>
            <person name="Zhang L."/>
            <person name="Zhou C."/>
            <person name="Zhu D."/>
            <person name="Muzny D."/>
            <person name="Worley K."/>
            <person name="Gibbs R."/>
        </authorList>
    </citation>
    <scope>NUCLEOTIDE SEQUENCE [LARGE SCALE GENOMIC DNA]</scope>
    <source>
        <strain evidence="3 4">DSM 15436</strain>
    </source>
</reference>
<dbReference type="EMBL" id="ACFG01000004">
    <property type="protein sequence ID" value="EEH64558.1"/>
    <property type="molecule type" value="Genomic_DNA"/>
</dbReference>
<protein>
    <submittedName>
        <fullName evidence="3">Amidase</fullName>
    </submittedName>
</protein>
<organism evidence="3 4">
    <name type="scientific">Gleimia coleocanis DSM 15436</name>
    <dbReference type="NCBI Taxonomy" id="525245"/>
    <lineage>
        <taxon>Bacteria</taxon>
        <taxon>Bacillati</taxon>
        <taxon>Actinomycetota</taxon>
        <taxon>Actinomycetes</taxon>
        <taxon>Actinomycetales</taxon>
        <taxon>Actinomycetaceae</taxon>
        <taxon>Gleimia</taxon>
    </lineage>
</organism>
<evidence type="ECO:0000313" key="4">
    <source>
        <dbReference type="Proteomes" id="UP000010301"/>
    </source>
</evidence>
<dbReference type="Pfam" id="PF01425">
    <property type="entry name" value="Amidase"/>
    <property type="match status" value="1"/>
</dbReference>
<dbReference type="RefSeq" id="WP_006547292.1">
    <property type="nucleotide sequence ID" value="NZ_DS999545.1"/>
</dbReference>
<gene>
    <name evidence="3" type="ORF">HMPREF0044_0295</name>
</gene>
<feature type="domain" description="Amidase" evidence="2">
    <location>
        <begin position="30"/>
        <end position="439"/>
    </location>
</feature>
<dbReference type="PANTHER" id="PTHR11895">
    <property type="entry name" value="TRANSAMIDASE"/>
    <property type="match status" value="1"/>
</dbReference>
<sequence>MSVKKFEIASLTVVEIVELIQRGQITAKEIAETALENAQKSTLNAFEKLTPELACDQANHLDSLSKNEKHKLPLAGVPIAIKAENAIAGLPTTYGGSAQKSPSPIDSEIVKRLKDAGALIIGTTRMPEFGQYPYTESPNWGSVGNPVAPGHTTGGSSGGSAAAVAAGIVAAAVGGDGGGSLRIPSAACGLVGLKPQRGRVSVAPETDLWGALGTLGVLTKTTADTALLYDVISGYLETDLWKAKPLSESLTHAYQQVNLRQLRIGIIGKLTNPLVKVDPEVQKVLQKTQQKLQKAGHQVENLGAWPDATPAFLPQFFAALHAEAQRVDSPQYMEKRSRQSVRIGSFISRGKLLKAEAKGKKLALKLANKYRNYDLILSPTIACQLPKQEVLGNCNAITGLIRAMPMVVFTGLANVTGDAAINLPLGCTATGIPIGVQASVFGKDEAHLLRAVAILENSLDLA</sequence>